<evidence type="ECO:0000256" key="3">
    <source>
        <dbReference type="ARBA" id="ARBA00022553"/>
    </source>
</evidence>
<keyword evidence="3" id="KW-0597">Phosphoprotein</keyword>
<evidence type="ECO:0000256" key="2">
    <source>
        <dbReference type="ARBA" id="ARBA00012438"/>
    </source>
</evidence>
<dbReference type="SMART" id="SM00388">
    <property type="entry name" value="HisKA"/>
    <property type="match status" value="1"/>
</dbReference>
<proteinExistence type="predicted"/>
<dbReference type="InterPro" id="IPR036890">
    <property type="entry name" value="HATPase_C_sf"/>
</dbReference>
<name>M3AFJ5_9PROT</name>
<dbReference type="GO" id="GO:0000155">
    <property type="term" value="F:phosphorelay sensor kinase activity"/>
    <property type="evidence" value="ECO:0007669"/>
    <property type="project" value="InterPro"/>
</dbReference>
<evidence type="ECO:0000256" key="1">
    <source>
        <dbReference type="ARBA" id="ARBA00000085"/>
    </source>
</evidence>
<dbReference type="Gene3D" id="1.10.287.130">
    <property type="match status" value="1"/>
</dbReference>
<dbReference type="InterPro" id="IPR036097">
    <property type="entry name" value="HisK_dim/P_sf"/>
</dbReference>
<evidence type="ECO:0000313" key="5">
    <source>
        <dbReference type="EMBL" id="EME71349.1"/>
    </source>
</evidence>
<dbReference type="EC" id="2.7.13.3" evidence="2"/>
<comment type="caution">
    <text evidence="5">The sequence shown here is derived from an EMBL/GenBank/DDBJ whole genome shotgun (WGS) entry which is preliminary data.</text>
</comment>
<accession>M3AFJ5</accession>
<dbReference type="Pfam" id="PF00512">
    <property type="entry name" value="HisKA"/>
    <property type="match status" value="1"/>
</dbReference>
<dbReference type="InterPro" id="IPR003661">
    <property type="entry name" value="HisK_dim/P_dom"/>
</dbReference>
<dbReference type="EMBL" id="AONQ01000006">
    <property type="protein sequence ID" value="EME71349.1"/>
    <property type="molecule type" value="Genomic_DNA"/>
</dbReference>
<keyword evidence="5" id="KW-0808">Transferase</keyword>
<dbReference type="InterPro" id="IPR004358">
    <property type="entry name" value="Sig_transdc_His_kin-like_C"/>
</dbReference>
<dbReference type="PANTHER" id="PTHR43547">
    <property type="entry name" value="TWO-COMPONENT HISTIDINE KINASE"/>
    <property type="match status" value="1"/>
</dbReference>
<dbReference type="Proteomes" id="UP000011744">
    <property type="component" value="Unassembled WGS sequence"/>
</dbReference>
<dbReference type="CDD" id="cd00082">
    <property type="entry name" value="HisKA"/>
    <property type="match status" value="1"/>
</dbReference>
<dbReference type="PRINTS" id="PR00344">
    <property type="entry name" value="BCTRLSENSOR"/>
</dbReference>
<dbReference type="SMART" id="SM00387">
    <property type="entry name" value="HATPase_c"/>
    <property type="match status" value="1"/>
</dbReference>
<reference evidence="5 6" key="1">
    <citation type="journal article" date="2014" name="Genome Announc.">
        <title>Draft Genome Sequence of Magnetospirillum sp. Strain SO-1, a Freshwater Magnetotactic Bacterium Isolated from the Ol'khovka River, Russia.</title>
        <authorList>
            <person name="Grouzdev D.S."/>
            <person name="Dziuba M.V."/>
            <person name="Sukhacheva M.S."/>
            <person name="Mardanov A.V."/>
            <person name="Beletskiy A.V."/>
            <person name="Kuznetsov B.B."/>
            <person name="Skryabin K.G."/>
        </authorList>
    </citation>
    <scope>NUCLEOTIDE SEQUENCE [LARGE SCALE GENOMIC DNA]</scope>
    <source>
        <strain evidence="5 6">SO-1</strain>
    </source>
</reference>
<dbReference type="Gene3D" id="3.30.565.10">
    <property type="entry name" value="Histidine kinase-like ATPase, C-terminal domain"/>
    <property type="match status" value="1"/>
</dbReference>
<dbReference type="PATRIC" id="fig|1244869.3.peg.818"/>
<evidence type="ECO:0000259" key="4">
    <source>
        <dbReference type="PROSITE" id="PS50109"/>
    </source>
</evidence>
<dbReference type="AlphaFoldDB" id="M3AFJ5"/>
<sequence>MTTAFPGGNPSDPGYWEVIFDVIPFPVYVADSTTFDIICANRAMLQRVSVRPGDKCYAAIYQQPAPCTFCKMPELESGAACGANYLEFEHFNDLDDRWYQLRETMVAWFDGRRAKYSIAVDISALKEVQNALAEAHAELALKNRRLNGALASEQEVTLNQRNFLAMVSHEFRMPLSIIGGAAQLLEIYTNGKQEAGEEVAKIDRAVHRMSDLIDVCLADDRLTSAVAALQVRRTELAPLVEDICREKAELGGAERLRLTIGASAAAMADPAMLRVAISNLLDNALKYSPAGSGPVLVSLDGGPAEARIAVADHGPGIPADEVERVFEKFYRSPSATGTKGAGLGLYIVKQIVESHGGRVQVRPGSSIGSEFIITLPVDPEPAD</sequence>
<dbReference type="SUPFAM" id="SSF47384">
    <property type="entry name" value="Homodimeric domain of signal transducing histidine kinase"/>
    <property type="match status" value="1"/>
</dbReference>
<dbReference type="Pfam" id="PF02518">
    <property type="entry name" value="HATPase_c"/>
    <property type="match status" value="1"/>
</dbReference>
<evidence type="ECO:0000313" key="6">
    <source>
        <dbReference type="Proteomes" id="UP000011744"/>
    </source>
</evidence>
<dbReference type="RefSeq" id="WP_008614579.1">
    <property type="nucleotide sequence ID" value="NZ_AONQ01000006.1"/>
</dbReference>
<keyword evidence="6" id="KW-1185">Reference proteome</keyword>
<dbReference type="OrthoDB" id="9806130at2"/>
<organism evidence="5 6">
    <name type="scientific">Paramagnetospirillum caucaseum</name>
    <dbReference type="NCBI Taxonomy" id="1244869"/>
    <lineage>
        <taxon>Bacteria</taxon>
        <taxon>Pseudomonadati</taxon>
        <taxon>Pseudomonadota</taxon>
        <taxon>Alphaproteobacteria</taxon>
        <taxon>Rhodospirillales</taxon>
        <taxon>Magnetospirillaceae</taxon>
        <taxon>Paramagnetospirillum</taxon>
    </lineage>
</organism>
<comment type="catalytic activity">
    <reaction evidence="1">
        <text>ATP + protein L-histidine = ADP + protein N-phospho-L-histidine.</text>
        <dbReference type="EC" id="2.7.13.3"/>
    </reaction>
</comment>
<keyword evidence="5" id="KW-0418">Kinase</keyword>
<dbReference type="PROSITE" id="PS50109">
    <property type="entry name" value="HIS_KIN"/>
    <property type="match status" value="1"/>
</dbReference>
<dbReference type="InterPro" id="IPR005467">
    <property type="entry name" value="His_kinase_dom"/>
</dbReference>
<dbReference type="InterPro" id="IPR003594">
    <property type="entry name" value="HATPase_dom"/>
</dbReference>
<dbReference type="eggNOG" id="COG2205">
    <property type="taxonomic scope" value="Bacteria"/>
</dbReference>
<gene>
    <name evidence="5" type="ORF">H261_04103</name>
</gene>
<dbReference type="CDD" id="cd00075">
    <property type="entry name" value="HATPase"/>
    <property type="match status" value="1"/>
</dbReference>
<dbReference type="SUPFAM" id="SSF55874">
    <property type="entry name" value="ATPase domain of HSP90 chaperone/DNA topoisomerase II/histidine kinase"/>
    <property type="match status" value="1"/>
</dbReference>
<dbReference type="STRING" id="1244869.H261_04103"/>
<protein>
    <recommendedName>
        <fullName evidence="2">histidine kinase</fullName>
        <ecNumber evidence="2">2.7.13.3</ecNumber>
    </recommendedName>
</protein>
<feature type="domain" description="Histidine kinase" evidence="4">
    <location>
        <begin position="166"/>
        <end position="379"/>
    </location>
</feature>
<dbReference type="PANTHER" id="PTHR43547:SF2">
    <property type="entry name" value="HYBRID SIGNAL TRANSDUCTION HISTIDINE KINASE C"/>
    <property type="match status" value="1"/>
</dbReference>